<dbReference type="OrthoDB" id="6133115at2759"/>
<feature type="transmembrane region" description="Helical" evidence="8">
    <location>
        <begin position="148"/>
        <end position="166"/>
    </location>
</feature>
<accession>A0A1B8G6T5</accession>
<feature type="transmembrane region" description="Helical" evidence="8">
    <location>
        <begin position="7"/>
        <end position="26"/>
    </location>
</feature>
<evidence type="ECO:0000313" key="11">
    <source>
        <dbReference type="Proteomes" id="UP000091956"/>
    </source>
</evidence>
<dbReference type="Pfam" id="PF00083">
    <property type="entry name" value="Sugar_tr"/>
    <property type="match status" value="1"/>
</dbReference>
<evidence type="ECO:0000313" key="10">
    <source>
        <dbReference type="EMBL" id="OBT91549.1"/>
    </source>
</evidence>
<evidence type="ECO:0000259" key="9">
    <source>
        <dbReference type="PROSITE" id="PS50850"/>
    </source>
</evidence>
<evidence type="ECO:0000256" key="2">
    <source>
        <dbReference type="ARBA" id="ARBA00010992"/>
    </source>
</evidence>
<protein>
    <recommendedName>
        <fullName evidence="9">Major facilitator superfamily (MFS) profile domain-containing protein</fullName>
    </recommendedName>
</protein>
<feature type="transmembrane region" description="Helical" evidence="8">
    <location>
        <begin position="275"/>
        <end position="297"/>
    </location>
</feature>
<feature type="transmembrane region" description="Helical" evidence="8">
    <location>
        <begin position="178"/>
        <end position="200"/>
    </location>
</feature>
<reference evidence="10 11" key="1">
    <citation type="submission" date="2016-03" db="EMBL/GenBank/DDBJ databases">
        <title>Comparative genomics of Pseudogymnoascus destructans, the fungus causing white-nose syndrome of bats.</title>
        <authorList>
            <person name="Palmer J.M."/>
            <person name="Drees K.P."/>
            <person name="Foster J.T."/>
            <person name="Lindner D.L."/>
        </authorList>
    </citation>
    <scope>NUCLEOTIDE SEQUENCE [LARGE SCALE GENOMIC DNA]</scope>
    <source>
        <strain evidence="10 11">UAMH 10579</strain>
    </source>
</reference>
<dbReference type="InterPro" id="IPR003663">
    <property type="entry name" value="Sugar/inositol_transpt"/>
</dbReference>
<keyword evidence="4 8" id="KW-0812">Transmembrane</keyword>
<dbReference type="Gene3D" id="1.20.1250.20">
    <property type="entry name" value="MFS general substrate transporter like domains"/>
    <property type="match status" value="1"/>
</dbReference>
<reference evidence="11" key="2">
    <citation type="journal article" date="2018" name="Nat. Commun.">
        <title>Extreme sensitivity to ultraviolet light in the fungal pathogen causing white-nose syndrome of bats.</title>
        <authorList>
            <person name="Palmer J.M."/>
            <person name="Drees K.P."/>
            <person name="Foster J.T."/>
            <person name="Lindner D.L."/>
        </authorList>
    </citation>
    <scope>NUCLEOTIDE SEQUENCE [LARGE SCALE GENOMIC DNA]</scope>
    <source>
        <strain evidence="11">UAMH 10579</strain>
    </source>
</reference>
<feature type="transmembrane region" description="Helical" evidence="8">
    <location>
        <begin position="89"/>
        <end position="108"/>
    </location>
</feature>
<dbReference type="GO" id="GO:0005351">
    <property type="term" value="F:carbohydrate:proton symporter activity"/>
    <property type="evidence" value="ECO:0007669"/>
    <property type="project" value="TreeGrafter"/>
</dbReference>
<dbReference type="PROSITE" id="PS50850">
    <property type="entry name" value="MFS"/>
    <property type="match status" value="1"/>
</dbReference>
<dbReference type="PANTHER" id="PTHR48022">
    <property type="entry name" value="PLASTIDIC GLUCOSE TRANSPORTER 4"/>
    <property type="match status" value="1"/>
</dbReference>
<keyword evidence="5 8" id="KW-1133">Transmembrane helix</keyword>
<dbReference type="GeneID" id="28843831"/>
<evidence type="ECO:0000256" key="1">
    <source>
        <dbReference type="ARBA" id="ARBA00004141"/>
    </source>
</evidence>
<dbReference type="EMBL" id="KV460287">
    <property type="protein sequence ID" value="OBT91549.1"/>
    <property type="molecule type" value="Genomic_DNA"/>
</dbReference>
<dbReference type="Proteomes" id="UP000091956">
    <property type="component" value="Unassembled WGS sequence"/>
</dbReference>
<keyword evidence="6 8" id="KW-0472">Membrane</keyword>
<dbReference type="InterPro" id="IPR036259">
    <property type="entry name" value="MFS_trans_sf"/>
</dbReference>
<evidence type="ECO:0000256" key="3">
    <source>
        <dbReference type="ARBA" id="ARBA00022448"/>
    </source>
</evidence>
<keyword evidence="3 7" id="KW-0813">Transport</keyword>
<comment type="similarity">
    <text evidence="2 7">Belongs to the major facilitator superfamily. Sugar transporter (TC 2.A.1.1) family.</text>
</comment>
<feature type="domain" description="Major facilitator superfamily (MFS) profile" evidence="9">
    <location>
        <begin position="13"/>
        <end position="460"/>
    </location>
</feature>
<evidence type="ECO:0000256" key="8">
    <source>
        <dbReference type="SAM" id="Phobius"/>
    </source>
</evidence>
<feature type="transmembrane region" description="Helical" evidence="8">
    <location>
        <begin position="309"/>
        <end position="332"/>
    </location>
</feature>
<sequence length="518" mass="56640">MSKLTGSALDWAITLAAGTGFLLFGYDQGVMSGLLTGSAFIAQFPAIDTTHGGGGSSSLQGLVVAIYEIGCFIGAIIAFAFGERLGRRWTIILGCAILIIGAAVQTAATEISHLIAGRIVAGLGNGMNTATIPVWHSELMKPTLRGKGLSIELAITIFGVMLSYWVDYGMSYVDNEAQFRFPIAFQIIFALITMAMMYFLPESPRWLVAHDRSDEASIVLWRLQKNASEINQDSHVVVAELHGIQYALEEERAAAGGTSFLAIFKSGPQRFRHRTLLGIGGQFMQQLSGINLITYYAPVIFEVSVGIPHSTAMLLAGFNGIAYFFSSLIPIWCLDRLGRRKLMLFAACGQCVCMAVLSGTVANGSKPSGIVAIVMLFLFNFFFAVGLLAIPWLLPAEYAPLAIRTKSAALATASNWIFTFLVVMITPVSIDRIQWRTYIYFAALNLLFIPIIWFFYPETRNLSLEQIDLLFTGEKVLLHWDASMGDLRGSLAKEAPSRVLQVSIEDDKSIDNAARHVE</sequence>
<evidence type="ECO:0000256" key="4">
    <source>
        <dbReference type="ARBA" id="ARBA00022692"/>
    </source>
</evidence>
<comment type="subcellular location">
    <subcellularLocation>
        <location evidence="1">Membrane</location>
        <topology evidence="1">Multi-pass membrane protein</topology>
    </subcellularLocation>
</comment>
<keyword evidence="11" id="KW-1185">Reference proteome</keyword>
<dbReference type="InterPro" id="IPR020846">
    <property type="entry name" value="MFS_dom"/>
</dbReference>
<name>A0A1B8G6T5_9PEZI</name>
<feature type="transmembrane region" description="Helical" evidence="8">
    <location>
        <begin position="62"/>
        <end position="82"/>
    </location>
</feature>
<dbReference type="NCBIfam" id="TIGR00879">
    <property type="entry name" value="SP"/>
    <property type="match status" value="1"/>
</dbReference>
<proteinExistence type="inferred from homology"/>
<dbReference type="RefSeq" id="XP_018125282.1">
    <property type="nucleotide sequence ID" value="XM_018279843.2"/>
</dbReference>
<organism evidence="10 11">
    <name type="scientific">Pseudogymnoascus verrucosus</name>
    <dbReference type="NCBI Taxonomy" id="342668"/>
    <lineage>
        <taxon>Eukaryota</taxon>
        <taxon>Fungi</taxon>
        <taxon>Dikarya</taxon>
        <taxon>Ascomycota</taxon>
        <taxon>Pezizomycotina</taxon>
        <taxon>Leotiomycetes</taxon>
        <taxon>Thelebolales</taxon>
        <taxon>Thelebolaceae</taxon>
        <taxon>Pseudogymnoascus</taxon>
    </lineage>
</organism>
<feature type="transmembrane region" description="Helical" evidence="8">
    <location>
        <begin position="438"/>
        <end position="456"/>
    </location>
</feature>
<feature type="transmembrane region" description="Helical" evidence="8">
    <location>
        <begin position="114"/>
        <end position="136"/>
    </location>
</feature>
<dbReference type="SUPFAM" id="SSF103473">
    <property type="entry name" value="MFS general substrate transporter"/>
    <property type="match status" value="1"/>
</dbReference>
<feature type="transmembrane region" description="Helical" evidence="8">
    <location>
        <begin position="370"/>
        <end position="395"/>
    </location>
</feature>
<evidence type="ECO:0000256" key="6">
    <source>
        <dbReference type="ARBA" id="ARBA00023136"/>
    </source>
</evidence>
<evidence type="ECO:0000256" key="5">
    <source>
        <dbReference type="ARBA" id="ARBA00022989"/>
    </source>
</evidence>
<dbReference type="AlphaFoldDB" id="A0A1B8G6T5"/>
<dbReference type="PANTHER" id="PTHR48022:SF28">
    <property type="entry name" value="MAJOR FACILITATOR SUPERFAMILY (MFS) PROFILE DOMAIN-CONTAINING PROTEIN-RELATED"/>
    <property type="match status" value="1"/>
</dbReference>
<evidence type="ECO:0000256" key="7">
    <source>
        <dbReference type="RuleBase" id="RU003346"/>
    </source>
</evidence>
<dbReference type="PRINTS" id="PR00171">
    <property type="entry name" value="SUGRTRNSPORT"/>
</dbReference>
<dbReference type="InterPro" id="IPR050360">
    <property type="entry name" value="MFS_Sugar_Transporters"/>
</dbReference>
<feature type="transmembrane region" description="Helical" evidence="8">
    <location>
        <begin position="407"/>
        <end position="426"/>
    </location>
</feature>
<dbReference type="GO" id="GO:0016020">
    <property type="term" value="C:membrane"/>
    <property type="evidence" value="ECO:0007669"/>
    <property type="project" value="UniProtKB-SubCell"/>
</dbReference>
<dbReference type="FunFam" id="1.20.1250.20:FF:000061">
    <property type="entry name" value="MFS sugar transporter"/>
    <property type="match status" value="1"/>
</dbReference>
<gene>
    <name evidence="10" type="ORF">VE01_10445</name>
</gene>
<dbReference type="InterPro" id="IPR005828">
    <property type="entry name" value="MFS_sugar_transport-like"/>
</dbReference>